<feature type="non-terminal residue" evidence="3">
    <location>
        <position position="1"/>
    </location>
</feature>
<feature type="domain" description="C2H2-type" evidence="2">
    <location>
        <begin position="521"/>
        <end position="546"/>
    </location>
</feature>
<feature type="region of interest" description="Disordered" evidence="1">
    <location>
        <begin position="395"/>
        <end position="525"/>
    </location>
</feature>
<feature type="domain" description="C2H2-type" evidence="2">
    <location>
        <begin position="550"/>
        <end position="575"/>
    </location>
</feature>
<feature type="region of interest" description="Disordered" evidence="1">
    <location>
        <begin position="531"/>
        <end position="550"/>
    </location>
</feature>
<feature type="compositionally biased region" description="Polar residues" evidence="1">
    <location>
        <begin position="423"/>
        <end position="462"/>
    </location>
</feature>
<gene>
    <name evidence="3" type="ORF">GSTUAT00002324001</name>
</gene>
<accession>A0A292Q3T1</accession>
<feature type="region of interest" description="Disordered" evidence="1">
    <location>
        <begin position="608"/>
        <end position="628"/>
    </location>
</feature>
<dbReference type="Gene3D" id="3.30.160.60">
    <property type="entry name" value="Classic Zinc Finger"/>
    <property type="match status" value="1"/>
</dbReference>
<sequence>MIEPGYHRPHTRFKMSAQMGLVVSSVREEMSHDGCPNFPGEPYTADNAETTVIENHPQCRLLPSQVQKLHVTPHSLSGSSETRTSSSHLMGLPFVGQLIHNLPVSSRLHAAGHSTTYPSKCTQSRWSPSEATSAHGLRCHRVNGLCFGTTVSFSDGITSCTDVSPGGCRSCVHAIGDSNLNREFGMQSSVAEGPSKGRGSAAGSKTGGSEDANLFASYMLFWLIPLAVSTSLVAALGIPHGARAGALLNSTGEFVVSKSPPRLRTPALWLLPLFPSAFQSPYTLEQLYPSSLESRLSRNLVRANCSETFCQLRLPIPTTWARPIAKMSSYNQSTHAPPGEDLLGPDQADSYFESEMRQIAISGYGEPSPGYTTYSGQDLTAIPLQPVSMEDLLTFIPPSATPHTSPGTLYDEPQWPFGGGLGSTSPENYFSSPENYFSSPENCLSSPNYLSSPENYPSSPGNFISFDPSITSPSPADTPASATPSSGDRAPRTPPQSPSPPEPSPPPLPTPEPLQKPDGTWACPEPGCPHPGHKRRCDARKHHKSHTKPYPCRRRGCDYRSSNAKDRERHYDTRHAKITDHPLCPAPGCGVHKSRVDNMRDHIRRKHPEMDHRSPGISALYPRRRGRR</sequence>
<proteinExistence type="predicted"/>
<dbReference type="AlphaFoldDB" id="A0A292Q3T1"/>
<protein>
    <recommendedName>
        <fullName evidence="2">C2H2-type domain-containing protein</fullName>
    </recommendedName>
</protein>
<feature type="compositionally biased region" description="Low complexity" evidence="1">
    <location>
        <begin position="467"/>
        <end position="486"/>
    </location>
</feature>
<dbReference type="Proteomes" id="UP001412239">
    <property type="component" value="Unassembled WGS sequence"/>
</dbReference>
<dbReference type="EMBL" id="LN890970">
    <property type="protein sequence ID" value="CUS13615.1"/>
    <property type="molecule type" value="Genomic_DNA"/>
</dbReference>
<dbReference type="InterPro" id="IPR013087">
    <property type="entry name" value="Znf_C2H2_type"/>
</dbReference>
<evidence type="ECO:0000313" key="4">
    <source>
        <dbReference type="Proteomes" id="UP001412239"/>
    </source>
</evidence>
<organism evidence="3 4">
    <name type="scientific">Tuber aestivum</name>
    <name type="common">summer truffle</name>
    <dbReference type="NCBI Taxonomy" id="59557"/>
    <lineage>
        <taxon>Eukaryota</taxon>
        <taxon>Fungi</taxon>
        <taxon>Dikarya</taxon>
        <taxon>Ascomycota</taxon>
        <taxon>Pezizomycotina</taxon>
        <taxon>Pezizomycetes</taxon>
        <taxon>Pezizales</taxon>
        <taxon>Tuberaceae</taxon>
        <taxon>Tuber</taxon>
    </lineage>
</organism>
<evidence type="ECO:0000259" key="2">
    <source>
        <dbReference type="SMART" id="SM00355"/>
    </source>
</evidence>
<keyword evidence="4" id="KW-1185">Reference proteome</keyword>
<evidence type="ECO:0000313" key="3">
    <source>
        <dbReference type="EMBL" id="CUS13615.1"/>
    </source>
</evidence>
<feature type="domain" description="C2H2-type" evidence="2">
    <location>
        <begin position="582"/>
        <end position="607"/>
    </location>
</feature>
<dbReference type="SMART" id="SM00355">
    <property type="entry name" value="ZnF_C2H2"/>
    <property type="match status" value="3"/>
</dbReference>
<evidence type="ECO:0000256" key="1">
    <source>
        <dbReference type="SAM" id="MobiDB-lite"/>
    </source>
</evidence>
<feature type="compositionally biased region" description="Pro residues" evidence="1">
    <location>
        <begin position="492"/>
        <end position="514"/>
    </location>
</feature>
<reference evidence="3" key="1">
    <citation type="submission" date="2015-10" db="EMBL/GenBank/DDBJ databases">
        <authorList>
            <person name="Regsiter A."/>
            <person name="william w."/>
        </authorList>
    </citation>
    <scope>NUCLEOTIDE SEQUENCE</scope>
    <source>
        <strain evidence="3">Montdore</strain>
    </source>
</reference>
<name>A0A292Q3T1_9PEZI</name>